<dbReference type="NCBIfam" id="TIGR01727">
    <property type="entry name" value="oligo_HPY"/>
    <property type="match status" value="1"/>
</dbReference>
<dbReference type="GO" id="GO:0005524">
    <property type="term" value="F:ATP binding"/>
    <property type="evidence" value="ECO:0007669"/>
    <property type="project" value="UniProtKB-KW"/>
</dbReference>
<keyword evidence="7" id="KW-0472">Membrane</keyword>
<evidence type="ECO:0000259" key="8">
    <source>
        <dbReference type="PROSITE" id="PS50893"/>
    </source>
</evidence>
<keyword evidence="10" id="KW-1185">Reference proteome</keyword>
<dbReference type="PANTHER" id="PTHR43297">
    <property type="entry name" value="OLIGOPEPTIDE TRANSPORT ATP-BINDING PROTEIN APPD"/>
    <property type="match status" value="1"/>
</dbReference>
<dbReference type="RefSeq" id="WP_282217685.1">
    <property type="nucleotide sequence ID" value="NZ_CP118246.1"/>
</dbReference>
<dbReference type="Pfam" id="PF08352">
    <property type="entry name" value="oligo_HPY"/>
    <property type="match status" value="1"/>
</dbReference>
<dbReference type="SUPFAM" id="SSF52540">
    <property type="entry name" value="P-loop containing nucleoside triphosphate hydrolases"/>
    <property type="match status" value="1"/>
</dbReference>
<dbReference type="InterPro" id="IPR017871">
    <property type="entry name" value="ABC_transporter-like_CS"/>
</dbReference>
<gene>
    <name evidence="9" type="ORF">PSQ19_10490</name>
</gene>
<feature type="domain" description="ABC transporter" evidence="8">
    <location>
        <begin position="7"/>
        <end position="257"/>
    </location>
</feature>
<protein>
    <submittedName>
        <fullName evidence="9">ABC transporter ATP-binding protein</fullName>
    </submittedName>
</protein>
<dbReference type="PANTHER" id="PTHR43297:SF2">
    <property type="entry name" value="DIPEPTIDE TRANSPORT ATP-BINDING PROTEIN DPPD"/>
    <property type="match status" value="1"/>
</dbReference>
<evidence type="ECO:0000313" key="9">
    <source>
        <dbReference type="EMBL" id="WDR01274.1"/>
    </source>
</evidence>
<dbReference type="PROSITE" id="PS00211">
    <property type="entry name" value="ABC_TRANSPORTER_1"/>
    <property type="match status" value="1"/>
</dbReference>
<comment type="similarity">
    <text evidence="2">Belongs to the ABC transporter superfamily.</text>
</comment>
<evidence type="ECO:0000256" key="3">
    <source>
        <dbReference type="ARBA" id="ARBA00022448"/>
    </source>
</evidence>
<dbReference type="InterPro" id="IPR013563">
    <property type="entry name" value="Oligopep_ABC_C"/>
</dbReference>
<keyword evidence="4" id="KW-1003">Cell membrane</keyword>
<dbReference type="InterPro" id="IPR050388">
    <property type="entry name" value="ABC_Ni/Peptide_Import"/>
</dbReference>
<sequence length="342" mass="37462">MSRPPILSVRNLRTSFFAQRGEVQAVRGVSFDVAPGEILGIVGESGSGKSITCMSILRLLKSTGRIVDGQAIFDGQDLMELDENAMADLRGNDIGMIFQDPMTSLNPTLSVGEQVVETIIRHRRISRAEARKRAIELFELVRIPSAAQRLKSFPHEFSGGMRQRVMIAMALSCDPKLLIADEPTTALDVTIQRQILLLLKQLQNRLGMAVILITHDLGVIAEVTDRIVVMYGGMVMEQGSVTELFAHPRHPYTQGLLRSVPDLRDGEHTRLTPIAGTPPDMIQPPPGCPFAPRCVHAMKQCDIAIPPLYPMAEASDQTARCWLHHAQAPRVAGVNAPTAEVA</sequence>
<evidence type="ECO:0000256" key="7">
    <source>
        <dbReference type="ARBA" id="ARBA00023136"/>
    </source>
</evidence>
<evidence type="ECO:0000256" key="2">
    <source>
        <dbReference type="ARBA" id="ARBA00005417"/>
    </source>
</evidence>
<accession>A0ABY7YJ36</accession>
<keyword evidence="3" id="KW-0813">Transport</keyword>
<keyword evidence="5" id="KW-0547">Nucleotide-binding</keyword>
<dbReference type="CDD" id="cd03257">
    <property type="entry name" value="ABC_NikE_OppD_transporters"/>
    <property type="match status" value="1"/>
</dbReference>
<comment type="subcellular location">
    <subcellularLocation>
        <location evidence="1">Cell inner membrane</location>
        <topology evidence="1">Peripheral membrane protein</topology>
    </subcellularLocation>
</comment>
<name>A0ABY7YJ36_9HYPH</name>
<evidence type="ECO:0000256" key="1">
    <source>
        <dbReference type="ARBA" id="ARBA00004417"/>
    </source>
</evidence>
<dbReference type="Gene3D" id="3.40.50.300">
    <property type="entry name" value="P-loop containing nucleotide triphosphate hydrolases"/>
    <property type="match status" value="1"/>
</dbReference>
<dbReference type="Proteomes" id="UP001220530">
    <property type="component" value="Chromosome"/>
</dbReference>
<dbReference type="Pfam" id="PF00005">
    <property type="entry name" value="ABC_tran"/>
    <property type="match status" value="1"/>
</dbReference>
<evidence type="ECO:0000256" key="6">
    <source>
        <dbReference type="ARBA" id="ARBA00022840"/>
    </source>
</evidence>
<dbReference type="SMART" id="SM00382">
    <property type="entry name" value="AAA"/>
    <property type="match status" value="1"/>
</dbReference>
<dbReference type="EMBL" id="CP118246">
    <property type="protein sequence ID" value="WDR01274.1"/>
    <property type="molecule type" value="Genomic_DNA"/>
</dbReference>
<evidence type="ECO:0000256" key="4">
    <source>
        <dbReference type="ARBA" id="ARBA00022475"/>
    </source>
</evidence>
<organism evidence="9 10">
    <name type="scientific">Devosia algicola</name>
    <dbReference type="NCBI Taxonomy" id="3026418"/>
    <lineage>
        <taxon>Bacteria</taxon>
        <taxon>Pseudomonadati</taxon>
        <taxon>Pseudomonadota</taxon>
        <taxon>Alphaproteobacteria</taxon>
        <taxon>Hyphomicrobiales</taxon>
        <taxon>Devosiaceae</taxon>
        <taxon>Devosia</taxon>
    </lineage>
</organism>
<dbReference type="InterPro" id="IPR027417">
    <property type="entry name" value="P-loop_NTPase"/>
</dbReference>
<reference evidence="9 10" key="1">
    <citation type="submission" date="2023-02" db="EMBL/GenBank/DDBJ databases">
        <title>Devosia algicola sp. nov., isolated from the phycosphere of marine algae.</title>
        <authorList>
            <person name="Kim J.M."/>
            <person name="Lee J.K."/>
            <person name="Choi B.J."/>
            <person name="Bayburt H."/>
            <person name="Jeon C.O."/>
        </authorList>
    </citation>
    <scope>NUCLEOTIDE SEQUENCE [LARGE SCALE GENOMIC DNA]</scope>
    <source>
        <strain evidence="9 10">G20-9</strain>
    </source>
</reference>
<evidence type="ECO:0000256" key="5">
    <source>
        <dbReference type="ARBA" id="ARBA00022741"/>
    </source>
</evidence>
<evidence type="ECO:0000313" key="10">
    <source>
        <dbReference type="Proteomes" id="UP001220530"/>
    </source>
</evidence>
<keyword evidence="6 9" id="KW-0067">ATP-binding</keyword>
<dbReference type="PROSITE" id="PS50893">
    <property type="entry name" value="ABC_TRANSPORTER_2"/>
    <property type="match status" value="1"/>
</dbReference>
<dbReference type="InterPro" id="IPR003439">
    <property type="entry name" value="ABC_transporter-like_ATP-bd"/>
</dbReference>
<dbReference type="InterPro" id="IPR003593">
    <property type="entry name" value="AAA+_ATPase"/>
</dbReference>
<proteinExistence type="inferred from homology"/>